<dbReference type="SUPFAM" id="SSF52425">
    <property type="entry name" value="Cryptochrome/photolyase, N-terminal domain"/>
    <property type="match status" value="1"/>
</dbReference>
<dbReference type="Pfam" id="PF00875">
    <property type="entry name" value="DNA_photolyase"/>
    <property type="match status" value="1"/>
</dbReference>
<protein>
    <recommendedName>
        <fullName evidence="1">Photolyase/cryptochrome alpha/beta domain-containing protein</fullName>
    </recommendedName>
</protein>
<name>A0ABS8YA80_DATST</name>
<dbReference type="InterPro" id="IPR036155">
    <property type="entry name" value="Crypto/Photolyase_N_sf"/>
</dbReference>
<dbReference type="PROSITE" id="PS51645">
    <property type="entry name" value="PHR_CRY_ALPHA_BETA"/>
    <property type="match status" value="1"/>
</dbReference>
<dbReference type="Gene3D" id="3.40.50.620">
    <property type="entry name" value="HUPs"/>
    <property type="match status" value="1"/>
</dbReference>
<sequence length="122" mass="13462">MSLLSSSRFLSPSFSSNSKTPASCCTSVMSVKMKAPRAVNKDAAILWYKHDLRVDDHPGIVAASMHRTLVPLYIFDPRILSRRNSLDSRYGHIYNPLVRCTTESGMIFTASNLTLLSAPPSS</sequence>
<proteinExistence type="predicted"/>
<keyword evidence="3" id="KW-1185">Reference proteome</keyword>
<organism evidence="2 3">
    <name type="scientific">Datura stramonium</name>
    <name type="common">Jimsonweed</name>
    <name type="synonym">Common thornapple</name>
    <dbReference type="NCBI Taxonomy" id="4076"/>
    <lineage>
        <taxon>Eukaryota</taxon>
        <taxon>Viridiplantae</taxon>
        <taxon>Streptophyta</taxon>
        <taxon>Embryophyta</taxon>
        <taxon>Tracheophyta</taxon>
        <taxon>Spermatophyta</taxon>
        <taxon>Magnoliopsida</taxon>
        <taxon>eudicotyledons</taxon>
        <taxon>Gunneridae</taxon>
        <taxon>Pentapetalae</taxon>
        <taxon>asterids</taxon>
        <taxon>lamiids</taxon>
        <taxon>Solanales</taxon>
        <taxon>Solanaceae</taxon>
        <taxon>Solanoideae</taxon>
        <taxon>Datureae</taxon>
        <taxon>Datura</taxon>
    </lineage>
</organism>
<accession>A0ABS8YA80</accession>
<dbReference type="PANTHER" id="PTHR47832">
    <property type="entry name" value="DNA PHOTOLYASE"/>
    <property type="match status" value="1"/>
</dbReference>
<dbReference type="InterPro" id="IPR006050">
    <property type="entry name" value="DNA_photolyase_N"/>
</dbReference>
<evidence type="ECO:0000259" key="1">
    <source>
        <dbReference type="PROSITE" id="PS51645"/>
    </source>
</evidence>
<evidence type="ECO:0000313" key="3">
    <source>
        <dbReference type="Proteomes" id="UP000823775"/>
    </source>
</evidence>
<evidence type="ECO:0000313" key="2">
    <source>
        <dbReference type="EMBL" id="MCE5166914.1"/>
    </source>
</evidence>
<dbReference type="InterPro" id="IPR014729">
    <property type="entry name" value="Rossmann-like_a/b/a_fold"/>
</dbReference>
<dbReference type="Proteomes" id="UP000823775">
    <property type="component" value="Unassembled WGS sequence"/>
</dbReference>
<feature type="domain" description="Photolyase/cryptochrome alpha/beta" evidence="1">
    <location>
        <begin position="42"/>
        <end position="122"/>
    </location>
</feature>
<reference evidence="2 3" key="1">
    <citation type="journal article" date="2021" name="BMC Genomics">
        <title>Datura genome reveals duplications of psychoactive alkaloid biosynthetic genes and high mutation rate following tissue culture.</title>
        <authorList>
            <person name="Rajewski A."/>
            <person name="Carter-House D."/>
            <person name="Stajich J."/>
            <person name="Litt A."/>
        </authorList>
    </citation>
    <scope>NUCLEOTIDE SEQUENCE [LARGE SCALE GENOMIC DNA]</scope>
    <source>
        <strain evidence="2">AR-01</strain>
    </source>
</reference>
<feature type="non-terminal residue" evidence="2">
    <location>
        <position position="122"/>
    </location>
</feature>
<dbReference type="PANTHER" id="PTHR47832:SF1">
    <property type="entry name" value="DNA PHOTOLYASE"/>
    <property type="match status" value="1"/>
</dbReference>
<dbReference type="EMBL" id="JACEIK010036697">
    <property type="protein sequence ID" value="MCE5166914.1"/>
    <property type="molecule type" value="Genomic_DNA"/>
</dbReference>
<comment type="caution">
    <text evidence="2">The sequence shown here is derived from an EMBL/GenBank/DDBJ whole genome shotgun (WGS) entry which is preliminary data.</text>
</comment>
<gene>
    <name evidence="2" type="ORF">HAX54_029519</name>
</gene>